<proteinExistence type="predicted"/>
<evidence type="ECO:0000313" key="2">
    <source>
        <dbReference type="Proteomes" id="UP000275078"/>
    </source>
</evidence>
<dbReference type="OrthoDB" id="16516at2759"/>
<sequence length="264" mass="28584">MADSEAPPSIPDPYPFSPRLHALHAGGHEWRVLPQASYSSTFGAIQTLSLLADPSADLEALGIPFTSTPHCKDCGIPRHSFHLHTLTVHPHCIRHTSPNPCQCTRFIPSRACFTNPFDPLTHRFISQPTLRASDTGTPTPSPTARPIVLLNASFGDIAWGQRRPLRICVVDFLTGEVLMDTFVAIGGLKVLDYNTATTGVSGTGLRAKMREERKRMMVMWHRRGGGCEGFVGGEESGGEGEFEGCGGGVFGEEDTGGWGEWEGV</sequence>
<dbReference type="AlphaFoldDB" id="A0A3N4IGI3"/>
<dbReference type="EMBL" id="ML119666">
    <property type="protein sequence ID" value="RPA83260.1"/>
    <property type="molecule type" value="Genomic_DNA"/>
</dbReference>
<keyword evidence="2" id="KW-1185">Reference proteome</keyword>
<evidence type="ECO:0000313" key="1">
    <source>
        <dbReference type="EMBL" id="RPA83260.1"/>
    </source>
</evidence>
<protein>
    <submittedName>
        <fullName evidence="1">Uncharacterized protein</fullName>
    </submittedName>
</protein>
<dbReference type="Proteomes" id="UP000275078">
    <property type="component" value="Unassembled WGS sequence"/>
</dbReference>
<accession>A0A3N4IGI3</accession>
<organism evidence="1 2">
    <name type="scientific">Ascobolus immersus RN42</name>
    <dbReference type="NCBI Taxonomy" id="1160509"/>
    <lineage>
        <taxon>Eukaryota</taxon>
        <taxon>Fungi</taxon>
        <taxon>Dikarya</taxon>
        <taxon>Ascomycota</taxon>
        <taxon>Pezizomycotina</taxon>
        <taxon>Pezizomycetes</taxon>
        <taxon>Pezizales</taxon>
        <taxon>Ascobolaceae</taxon>
        <taxon>Ascobolus</taxon>
    </lineage>
</organism>
<reference evidence="1 2" key="1">
    <citation type="journal article" date="2018" name="Nat. Ecol. Evol.">
        <title>Pezizomycetes genomes reveal the molecular basis of ectomycorrhizal truffle lifestyle.</title>
        <authorList>
            <person name="Murat C."/>
            <person name="Payen T."/>
            <person name="Noel B."/>
            <person name="Kuo A."/>
            <person name="Morin E."/>
            <person name="Chen J."/>
            <person name="Kohler A."/>
            <person name="Krizsan K."/>
            <person name="Balestrini R."/>
            <person name="Da Silva C."/>
            <person name="Montanini B."/>
            <person name="Hainaut M."/>
            <person name="Levati E."/>
            <person name="Barry K.W."/>
            <person name="Belfiori B."/>
            <person name="Cichocki N."/>
            <person name="Clum A."/>
            <person name="Dockter R.B."/>
            <person name="Fauchery L."/>
            <person name="Guy J."/>
            <person name="Iotti M."/>
            <person name="Le Tacon F."/>
            <person name="Lindquist E.A."/>
            <person name="Lipzen A."/>
            <person name="Malagnac F."/>
            <person name="Mello A."/>
            <person name="Molinier V."/>
            <person name="Miyauchi S."/>
            <person name="Poulain J."/>
            <person name="Riccioni C."/>
            <person name="Rubini A."/>
            <person name="Sitrit Y."/>
            <person name="Splivallo R."/>
            <person name="Traeger S."/>
            <person name="Wang M."/>
            <person name="Zifcakova L."/>
            <person name="Wipf D."/>
            <person name="Zambonelli A."/>
            <person name="Paolocci F."/>
            <person name="Nowrousian M."/>
            <person name="Ottonello S."/>
            <person name="Baldrian P."/>
            <person name="Spatafora J.W."/>
            <person name="Henrissat B."/>
            <person name="Nagy L.G."/>
            <person name="Aury J.M."/>
            <person name="Wincker P."/>
            <person name="Grigoriev I.V."/>
            <person name="Bonfante P."/>
            <person name="Martin F.M."/>
        </authorList>
    </citation>
    <scope>NUCLEOTIDE SEQUENCE [LARGE SCALE GENOMIC DNA]</scope>
    <source>
        <strain evidence="1 2">RN42</strain>
    </source>
</reference>
<gene>
    <name evidence="1" type="ORF">BJ508DRAFT_360674</name>
</gene>
<name>A0A3N4IGI3_ASCIM</name>